<comment type="caution">
    <text evidence="4">The sequence shown here is derived from an EMBL/GenBank/DDBJ whole genome shotgun (WGS) entry which is preliminary data.</text>
</comment>
<dbReference type="Proteomes" id="UP000051660">
    <property type="component" value="Unassembled WGS sequence"/>
</dbReference>
<dbReference type="Gene3D" id="1.10.101.10">
    <property type="entry name" value="PGBD-like superfamily/PGBD"/>
    <property type="match status" value="1"/>
</dbReference>
<dbReference type="InterPro" id="IPR002477">
    <property type="entry name" value="Peptidoglycan-bd-like"/>
</dbReference>
<gene>
    <name evidence="4" type="ORF">CQ14_17290</name>
</gene>
<evidence type="ECO:0000313" key="4">
    <source>
        <dbReference type="EMBL" id="KRR19644.1"/>
    </source>
</evidence>
<dbReference type="InterPro" id="IPR036365">
    <property type="entry name" value="PGBD-like_sf"/>
</dbReference>
<dbReference type="RefSeq" id="WP_057861056.1">
    <property type="nucleotide sequence ID" value="NZ_LLYB01000094.1"/>
</dbReference>
<dbReference type="OrthoDB" id="8092964at2"/>
<evidence type="ECO:0000259" key="3">
    <source>
        <dbReference type="Pfam" id="PF01471"/>
    </source>
</evidence>
<organism evidence="4 5">
    <name type="scientific">Bradyrhizobium lablabi</name>
    <dbReference type="NCBI Taxonomy" id="722472"/>
    <lineage>
        <taxon>Bacteria</taxon>
        <taxon>Pseudomonadati</taxon>
        <taxon>Pseudomonadota</taxon>
        <taxon>Alphaproteobacteria</taxon>
        <taxon>Hyphomicrobiales</taxon>
        <taxon>Nitrobacteraceae</taxon>
        <taxon>Bradyrhizobium</taxon>
    </lineage>
</organism>
<feature type="region of interest" description="Disordered" evidence="1">
    <location>
        <begin position="115"/>
        <end position="134"/>
    </location>
</feature>
<keyword evidence="2" id="KW-0732">Signal</keyword>
<dbReference type="Pfam" id="PF01471">
    <property type="entry name" value="PG_binding_1"/>
    <property type="match status" value="1"/>
</dbReference>
<feature type="compositionally biased region" description="Basic residues" evidence="1">
    <location>
        <begin position="120"/>
        <end position="134"/>
    </location>
</feature>
<dbReference type="SUPFAM" id="SSF47090">
    <property type="entry name" value="PGBD-like"/>
    <property type="match status" value="1"/>
</dbReference>
<evidence type="ECO:0000256" key="2">
    <source>
        <dbReference type="SAM" id="SignalP"/>
    </source>
</evidence>
<evidence type="ECO:0000256" key="1">
    <source>
        <dbReference type="SAM" id="MobiDB-lite"/>
    </source>
</evidence>
<protein>
    <submittedName>
        <fullName evidence="4">Peptidoglycan-binding protein</fullName>
    </submittedName>
</protein>
<feature type="signal peptide" evidence="2">
    <location>
        <begin position="1"/>
        <end position="22"/>
    </location>
</feature>
<feature type="chain" id="PRO_5006444140" evidence="2">
    <location>
        <begin position="23"/>
        <end position="163"/>
    </location>
</feature>
<dbReference type="AlphaFoldDB" id="A0A0R3MIA1"/>
<reference evidence="4 5" key="1">
    <citation type="submission" date="2014-03" db="EMBL/GenBank/DDBJ databases">
        <title>Bradyrhizobium valentinum sp. nov., isolated from effective nodules of Lupinus mariae-josephae, a lupine endemic of basic-lime soils in Eastern Spain.</title>
        <authorList>
            <person name="Duran D."/>
            <person name="Rey L."/>
            <person name="Navarro A."/>
            <person name="Busquets A."/>
            <person name="Imperial J."/>
            <person name="Ruiz-Argueso T."/>
        </authorList>
    </citation>
    <scope>NUCLEOTIDE SEQUENCE [LARGE SCALE GENOMIC DNA]</scope>
    <source>
        <strain evidence="4 5">CCBAU 23086</strain>
    </source>
</reference>
<proteinExistence type="predicted"/>
<dbReference type="InterPro" id="IPR036366">
    <property type="entry name" value="PGBDSf"/>
</dbReference>
<accession>A0A0R3MIA1</accession>
<sequence length="163" mass="17200">MRALILALCILAIVDSAHFAKAGLSSTPRETLAPAETAIATDEATQEAEEQIGLTKAKRRGVQRGLTKLGFKTKVNGKFDESTRAVIARWQEEHGYPTTGFLNAEQHKVLTDAAAEAGKSGHRDRRRAGGRARYSRGVGGPIGAIGGAVHGVVGGVVGGLFRR</sequence>
<name>A0A0R3MIA1_9BRAD</name>
<dbReference type="EMBL" id="LLYB01000094">
    <property type="protein sequence ID" value="KRR19644.1"/>
    <property type="molecule type" value="Genomic_DNA"/>
</dbReference>
<evidence type="ECO:0000313" key="5">
    <source>
        <dbReference type="Proteomes" id="UP000051660"/>
    </source>
</evidence>
<feature type="domain" description="Peptidoglycan binding-like" evidence="3">
    <location>
        <begin position="59"/>
        <end position="110"/>
    </location>
</feature>